<reference evidence="1 2" key="1">
    <citation type="journal article" date="2018" name="Sci. Rep.">
        <title>Genomic signatures of local adaptation to the degree of environmental predictability in rotifers.</title>
        <authorList>
            <person name="Franch-Gras L."/>
            <person name="Hahn C."/>
            <person name="Garcia-Roger E.M."/>
            <person name="Carmona M.J."/>
            <person name="Serra M."/>
            <person name="Gomez A."/>
        </authorList>
    </citation>
    <scope>NUCLEOTIDE SEQUENCE [LARGE SCALE GENOMIC DNA]</scope>
    <source>
        <strain evidence="1">HYR1</strain>
    </source>
</reference>
<evidence type="ECO:0000313" key="1">
    <source>
        <dbReference type="EMBL" id="RNA09827.1"/>
    </source>
</evidence>
<protein>
    <submittedName>
        <fullName evidence="1">Uncharacterized protein</fullName>
    </submittedName>
</protein>
<dbReference type="AlphaFoldDB" id="A0A3M7QEG3"/>
<gene>
    <name evidence="1" type="ORF">BpHYR1_047484</name>
</gene>
<organism evidence="1 2">
    <name type="scientific">Brachionus plicatilis</name>
    <name type="common">Marine rotifer</name>
    <name type="synonym">Brachionus muelleri</name>
    <dbReference type="NCBI Taxonomy" id="10195"/>
    <lineage>
        <taxon>Eukaryota</taxon>
        <taxon>Metazoa</taxon>
        <taxon>Spiralia</taxon>
        <taxon>Gnathifera</taxon>
        <taxon>Rotifera</taxon>
        <taxon>Eurotatoria</taxon>
        <taxon>Monogononta</taxon>
        <taxon>Pseudotrocha</taxon>
        <taxon>Ploima</taxon>
        <taxon>Brachionidae</taxon>
        <taxon>Brachionus</taxon>
    </lineage>
</organism>
<evidence type="ECO:0000313" key="2">
    <source>
        <dbReference type="Proteomes" id="UP000276133"/>
    </source>
</evidence>
<dbReference type="EMBL" id="REGN01006366">
    <property type="protein sequence ID" value="RNA09827.1"/>
    <property type="molecule type" value="Genomic_DNA"/>
</dbReference>
<comment type="caution">
    <text evidence="1">The sequence shown here is derived from an EMBL/GenBank/DDBJ whole genome shotgun (WGS) entry which is preliminary data.</text>
</comment>
<sequence>MVIFTSLNDITFKEKCIQLFLIIKNIICTNESALVGWITFQLSIYRRAISSTLILMVFNEIKVASLIKDSSLSYHILLFNIYYKHSTLSKITATNYITSHDRKKFYLKRKKNRRRYYFIILLNAAL</sequence>
<proteinExistence type="predicted"/>
<name>A0A3M7QEG3_BRAPC</name>
<dbReference type="Proteomes" id="UP000276133">
    <property type="component" value="Unassembled WGS sequence"/>
</dbReference>
<keyword evidence="2" id="KW-1185">Reference proteome</keyword>
<accession>A0A3M7QEG3</accession>